<gene>
    <name evidence="1" type="ORF">S06H3_23175</name>
</gene>
<reference evidence="1" key="1">
    <citation type="journal article" date="2014" name="Front. Microbiol.">
        <title>High frequency of phylogenetically diverse reductive dehalogenase-homologous genes in deep subseafloor sedimentary metagenomes.</title>
        <authorList>
            <person name="Kawai M."/>
            <person name="Futagami T."/>
            <person name="Toyoda A."/>
            <person name="Takaki Y."/>
            <person name="Nishi S."/>
            <person name="Hori S."/>
            <person name="Arai W."/>
            <person name="Tsubouchi T."/>
            <person name="Morono Y."/>
            <person name="Uchiyama I."/>
            <person name="Ito T."/>
            <person name="Fujiyama A."/>
            <person name="Inagaki F."/>
            <person name="Takami H."/>
        </authorList>
    </citation>
    <scope>NUCLEOTIDE SEQUENCE</scope>
    <source>
        <strain evidence="1">Expedition CK06-06</strain>
    </source>
</reference>
<protein>
    <submittedName>
        <fullName evidence="1">Uncharacterized protein</fullName>
    </submittedName>
</protein>
<dbReference type="EMBL" id="BARV01012543">
    <property type="protein sequence ID" value="GAI04956.1"/>
    <property type="molecule type" value="Genomic_DNA"/>
</dbReference>
<organism evidence="1">
    <name type="scientific">marine sediment metagenome</name>
    <dbReference type="NCBI Taxonomy" id="412755"/>
    <lineage>
        <taxon>unclassified sequences</taxon>
        <taxon>metagenomes</taxon>
        <taxon>ecological metagenomes</taxon>
    </lineage>
</organism>
<name>X1LGL4_9ZZZZ</name>
<proteinExistence type="predicted"/>
<comment type="caution">
    <text evidence="1">The sequence shown here is derived from an EMBL/GenBank/DDBJ whole genome shotgun (WGS) entry which is preliminary data.</text>
</comment>
<sequence>ELKKLVKDIGFKIIKSKYTFGFFGKLAWELDRLTDSYRKIKLCLMPLLKIFGRIDTIVKNKNGNILIIGEK</sequence>
<evidence type="ECO:0000313" key="1">
    <source>
        <dbReference type="EMBL" id="GAI04956.1"/>
    </source>
</evidence>
<dbReference type="AlphaFoldDB" id="X1LGL4"/>
<feature type="non-terminal residue" evidence="1">
    <location>
        <position position="1"/>
    </location>
</feature>
<accession>X1LGL4</accession>